<sequence>MNAAEEATTRGDIGRLPSSVALRTLTSGVLAGFEPMPDRRLRRAAEFSGTGASRRAVEPVRLLCDEAMRRFRDQPPTASDAWLAPRLHYALRITRAEAADSGLWNFLALCAAPDFVRWRWGRPQDGERRVVGQVARYCGPWHSQCFSRLWWAAELFRDGKDYKPVEVACRNQDVLNTVLRQEMALHRPAAQAIVRVATTGRQVNGLAKLAYAASATMIYEVLAPDEPQDADALQDWIDAIEEASPAPDDRLPVGPDDGRVDEASTAALVEWFERLAEVAPVRGRRLLEEGAESPRPQGVSLDKPGLRL</sequence>
<dbReference type="Pfam" id="PF19866">
    <property type="entry name" value="DUF6339"/>
    <property type="match status" value="1"/>
</dbReference>
<dbReference type="EMBL" id="LGUI01000003">
    <property type="protein sequence ID" value="PNE33895.1"/>
    <property type="molecule type" value="Genomic_DNA"/>
</dbReference>
<dbReference type="Proteomes" id="UP000528608">
    <property type="component" value="Unassembled WGS sequence"/>
</dbReference>
<protein>
    <submittedName>
        <fullName evidence="3">Uncharacterized protein</fullName>
    </submittedName>
</protein>
<accession>A0A2N8NYR4</accession>
<dbReference type="EMBL" id="JACHJF010000018">
    <property type="protein sequence ID" value="MBB5121476.1"/>
    <property type="molecule type" value="Genomic_DNA"/>
</dbReference>
<evidence type="ECO:0000313" key="5">
    <source>
        <dbReference type="Proteomes" id="UP000528608"/>
    </source>
</evidence>
<dbReference type="InterPro" id="IPR045920">
    <property type="entry name" value="DUF6339"/>
</dbReference>
<evidence type="ECO:0000313" key="2">
    <source>
        <dbReference type="EMBL" id="MBB5121476.1"/>
    </source>
</evidence>
<gene>
    <name evidence="3" type="ORF">AF335_14105</name>
    <name evidence="2" type="ORF">FHS36_004930</name>
</gene>
<reference evidence="2 5" key="3">
    <citation type="submission" date="2020-08" db="EMBL/GenBank/DDBJ databases">
        <title>Genomic Encyclopedia of Type Strains, Phase III (KMG-III): the genomes of soil and plant-associated and newly described type strains.</title>
        <authorList>
            <person name="Whitman W."/>
        </authorList>
    </citation>
    <scope>NUCLEOTIDE SEQUENCE [LARGE SCALE GENOMIC DNA]</scope>
    <source>
        <strain evidence="2 5">CECT 3259</strain>
    </source>
</reference>
<organism evidence="3 4">
    <name type="scientific">Streptomyces eurocidicus</name>
    <name type="common">Streptoverticillium eurocidicus</name>
    <dbReference type="NCBI Taxonomy" id="66423"/>
    <lineage>
        <taxon>Bacteria</taxon>
        <taxon>Bacillati</taxon>
        <taxon>Actinomycetota</taxon>
        <taxon>Actinomycetes</taxon>
        <taxon>Kitasatosporales</taxon>
        <taxon>Streptomycetaceae</taxon>
        <taxon>Streptomyces</taxon>
    </lineage>
</organism>
<reference evidence="4" key="2">
    <citation type="submission" date="2015-07" db="EMBL/GenBank/DDBJ databases">
        <authorList>
            <person name="Graham D.E."/>
            <person name="Giannone R.J."/>
            <person name="Gulvik C.A."/>
            <person name="Hettich R.L."/>
            <person name="Klingeman D.M."/>
            <person name="Mahan K.M."/>
            <person name="Parry R.J."/>
            <person name="Spain J.C."/>
        </authorList>
    </citation>
    <scope>NUCLEOTIDE SEQUENCE [LARGE SCALE GENOMIC DNA]</scope>
    <source>
        <strain evidence="4">ATCC 27428</strain>
    </source>
</reference>
<proteinExistence type="predicted"/>
<dbReference type="AlphaFoldDB" id="A0A2N8NYR4"/>
<feature type="region of interest" description="Disordered" evidence="1">
    <location>
        <begin position="286"/>
        <end position="308"/>
    </location>
</feature>
<dbReference type="RefSeq" id="WP_244927013.1">
    <property type="nucleotide sequence ID" value="NZ_JACHJF010000018.1"/>
</dbReference>
<evidence type="ECO:0000313" key="4">
    <source>
        <dbReference type="Proteomes" id="UP000235945"/>
    </source>
</evidence>
<name>A0A2N8NYR4_STREU</name>
<reference evidence="3" key="1">
    <citation type="submission" date="2015-07" db="EMBL/GenBank/DDBJ databases">
        <authorList>
            <person name="Noorani M."/>
        </authorList>
    </citation>
    <scope>NUCLEOTIDE SEQUENCE [LARGE SCALE GENOMIC DNA]</scope>
    <source>
        <strain evidence="3">ATCC 27428</strain>
    </source>
</reference>
<evidence type="ECO:0000313" key="3">
    <source>
        <dbReference type="EMBL" id="PNE33895.1"/>
    </source>
</evidence>
<keyword evidence="4" id="KW-1185">Reference proteome</keyword>
<dbReference type="Proteomes" id="UP000235945">
    <property type="component" value="Unassembled WGS sequence"/>
</dbReference>
<evidence type="ECO:0000256" key="1">
    <source>
        <dbReference type="SAM" id="MobiDB-lite"/>
    </source>
</evidence>
<comment type="caution">
    <text evidence="3">The sequence shown here is derived from an EMBL/GenBank/DDBJ whole genome shotgun (WGS) entry which is preliminary data.</text>
</comment>